<evidence type="ECO:0000256" key="1">
    <source>
        <dbReference type="SAM" id="MobiDB-lite"/>
    </source>
</evidence>
<dbReference type="Proteomes" id="UP001141327">
    <property type="component" value="Unassembled WGS sequence"/>
</dbReference>
<evidence type="ECO:0000313" key="3">
    <source>
        <dbReference type="EMBL" id="KAJ4459803.1"/>
    </source>
</evidence>
<name>A0ABQ8ULV7_9EUKA</name>
<dbReference type="SUPFAM" id="SSF52540">
    <property type="entry name" value="P-loop containing nucleoside triphosphate hydrolases"/>
    <property type="match status" value="1"/>
</dbReference>
<keyword evidence="4" id="KW-1185">Reference proteome</keyword>
<accession>A0ABQ8ULV7</accession>
<feature type="region of interest" description="Disordered" evidence="1">
    <location>
        <begin position="217"/>
        <end position="297"/>
    </location>
</feature>
<organism evidence="3 4">
    <name type="scientific">Paratrimastix pyriformis</name>
    <dbReference type="NCBI Taxonomy" id="342808"/>
    <lineage>
        <taxon>Eukaryota</taxon>
        <taxon>Metamonada</taxon>
        <taxon>Preaxostyla</taxon>
        <taxon>Paratrimastigidae</taxon>
        <taxon>Paratrimastix</taxon>
    </lineage>
</organism>
<feature type="domain" description="Helicase C-terminal" evidence="2">
    <location>
        <begin position="576"/>
        <end position="726"/>
    </location>
</feature>
<dbReference type="EMBL" id="JAPMOS010000017">
    <property type="protein sequence ID" value="KAJ4459803.1"/>
    <property type="molecule type" value="Genomic_DNA"/>
</dbReference>
<gene>
    <name evidence="3" type="ORF">PAPYR_4200</name>
</gene>
<dbReference type="InterPro" id="IPR027417">
    <property type="entry name" value="P-loop_NTPase"/>
</dbReference>
<dbReference type="InterPro" id="IPR001650">
    <property type="entry name" value="Helicase_C-like"/>
</dbReference>
<dbReference type="Pfam" id="PF00271">
    <property type="entry name" value="Helicase_C"/>
    <property type="match status" value="1"/>
</dbReference>
<dbReference type="Gene3D" id="3.40.50.300">
    <property type="entry name" value="P-loop containing nucleotide triphosphate hydrolases"/>
    <property type="match status" value="1"/>
</dbReference>
<dbReference type="PROSITE" id="PS51194">
    <property type="entry name" value="HELICASE_CTER"/>
    <property type="match status" value="1"/>
</dbReference>
<proteinExistence type="predicted"/>
<evidence type="ECO:0000313" key="4">
    <source>
        <dbReference type="Proteomes" id="UP001141327"/>
    </source>
</evidence>
<dbReference type="InterPro" id="IPR052511">
    <property type="entry name" value="ATP-dep_Helicase"/>
</dbReference>
<dbReference type="PANTHER" id="PTHR47962:SF7">
    <property type="entry name" value="MITOCHONDRIAL ATP-DEPENDENT HELICASE IRC3-RELATED"/>
    <property type="match status" value="1"/>
</dbReference>
<sequence>MQGRSTARVDVELAGGSPAILFKQGLFRFSELFRSYSNGSLSESSLEKFLQCVEAFFAQPEPPPEILLKPEAPSPEDVLFARLLGMGFSEAPIRAIFRSYLDQHPGMGIESLSIEEAVRLLLPTSAPTAEKKSAGLSVLPLSEAAMAACPSAFPRRDTHGLFAPSPLQQRILRHMHECRTEAGHSRGLVVLSTGAGKTVLSILDVSRQLVDMAASHGYQTPTPHARTEGASTTGPGRAKRPRISPPDSPRGDMDRATIGSPGPTDLEAAAVQLSDQSDDRDRVIPESGMPSSLRYNRADADQAEAIWVIPESPGLGGDDLPASGSAPRGARRPASPIEIPDDEDPVPTSPPPHPEAAAAEDPCPLGLGTWFEQQLKPDPRFDPGQPRPDFLVLYLVHSAPIRDAVHSKFQAHFGALGFPGTCFMNVSQGQGGLGACTLARYRAIVRGAPRLRYALGMTATLQRADDPGGTRLRRLFRGTVYVDLPWTVAKSLGHFPPVEYCEMLPTLAGGRDVPTYGCLVARLREKVGPALRRGAPVSWSDVNDFLRCLDGSLRQLDMASIEKVHAHLTATAVSAQLLRYQRAREEAHLPPRRRVLVFMASCACADEAARLLRRAGCRAAAAHSKMRRDGAQGALDRFLRGDLDVLCTVMMVQEGYDLPGIDCVVLARVTQSENLFVQQMGRGLRKDATDPDKECAVLDLALNLRRRWRRLQGELSGAQLAAQILAFWDVTNFVGSATATPSQQQQEQQQQQQR</sequence>
<evidence type="ECO:0000259" key="2">
    <source>
        <dbReference type="PROSITE" id="PS51194"/>
    </source>
</evidence>
<reference evidence="3" key="1">
    <citation type="journal article" date="2022" name="bioRxiv">
        <title>Genomics of Preaxostyla Flagellates Illuminates Evolutionary Transitions and the Path Towards Mitochondrial Loss.</title>
        <authorList>
            <person name="Novak L.V.F."/>
            <person name="Treitli S.C."/>
            <person name="Pyrih J."/>
            <person name="Halakuc P."/>
            <person name="Pipaliya S.V."/>
            <person name="Vacek V."/>
            <person name="Brzon O."/>
            <person name="Soukal P."/>
            <person name="Eme L."/>
            <person name="Dacks J.B."/>
            <person name="Karnkowska A."/>
            <person name="Elias M."/>
            <person name="Hampl V."/>
        </authorList>
    </citation>
    <scope>NUCLEOTIDE SEQUENCE</scope>
    <source>
        <strain evidence="3">RCP-MX</strain>
    </source>
</reference>
<comment type="caution">
    <text evidence="3">The sequence shown here is derived from an EMBL/GenBank/DDBJ whole genome shotgun (WGS) entry which is preliminary data.</text>
</comment>
<dbReference type="PANTHER" id="PTHR47962">
    <property type="entry name" value="ATP-DEPENDENT HELICASE LHR-RELATED-RELATED"/>
    <property type="match status" value="1"/>
</dbReference>
<feature type="region of interest" description="Disordered" evidence="1">
    <location>
        <begin position="310"/>
        <end position="363"/>
    </location>
</feature>
<protein>
    <recommendedName>
        <fullName evidence="2">Helicase C-terminal domain-containing protein</fullName>
    </recommendedName>
</protein>
<dbReference type="SMART" id="SM00490">
    <property type="entry name" value="HELICc"/>
    <property type="match status" value="1"/>
</dbReference>